<feature type="compositionally biased region" description="Polar residues" evidence="9">
    <location>
        <begin position="537"/>
        <end position="549"/>
    </location>
</feature>
<feature type="domain" description="Ig-like" evidence="12">
    <location>
        <begin position="156"/>
        <end position="237"/>
    </location>
</feature>
<keyword evidence="2 10" id="KW-0812">Transmembrane</keyword>
<evidence type="ECO:0000256" key="2">
    <source>
        <dbReference type="ARBA" id="ARBA00022692"/>
    </source>
</evidence>
<dbReference type="FunFam" id="2.60.40.10:FF:000032">
    <property type="entry name" value="palladin isoform X1"/>
    <property type="match status" value="1"/>
</dbReference>
<feature type="region of interest" description="Disordered" evidence="9">
    <location>
        <begin position="757"/>
        <end position="891"/>
    </location>
</feature>
<dbReference type="SMART" id="SM00409">
    <property type="entry name" value="IG"/>
    <property type="match status" value="5"/>
</dbReference>
<dbReference type="Pfam" id="PF13927">
    <property type="entry name" value="Ig_3"/>
    <property type="match status" value="2"/>
</dbReference>
<dbReference type="GO" id="GO:0007399">
    <property type="term" value="P:nervous system development"/>
    <property type="evidence" value="ECO:0007669"/>
    <property type="project" value="UniProtKB-ARBA"/>
</dbReference>
<evidence type="ECO:0000256" key="3">
    <source>
        <dbReference type="ARBA" id="ARBA00022729"/>
    </source>
</evidence>
<dbReference type="GO" id="GO:0007155">
    <property type="term" value="P:cell adhesion"/>
    <property type="evidence" value="ECO:0007669"/>
    <property type="project" value="InterPro"/>
</dbReference>
<feature type="region of interest" description="Disordered" evidence="9">
    <location>
        <begin position="472"/>
        <end position="491"/>
    </location>
</feature>
<proteinExistence type="predicted"/>
<dbReference type="Pfam" id="PF07679">
    <property type="entry name" value="I-set"/>
    <property type="match status" value="3"/>
</dbReference>
<feature type="signal peptide" evidence="11">
    <location>
        <begin position="1"/>
        <end position="17"/>
    </location>
</feature>
<evidence type="ECO:0000256" key="1">
    <source>
        <dbReference type="ARBA" id="ARBA00004167"/>
    </source>
</evidence>
<dbReference type="InterPro" id="IPR036179">
    <property type="entry name" value="Ig-like_dom_sf"/>
</dbReference>
<feature type="domain" description="Ig-like" evidence="12">
    <location>
        <begin position="435"/>
        <end position="524"/>
    </location>
</feature>
<dbReference type="InterPro" id="IPR003598">
    <property type="entry name" value="Ig_sub2"/>
</dbReference>
<feature type="domain" description="Ig-like" evidence="12">
    <location>
        <begin position="240"/>
        <end position="339"/>
    </location>
</feature>
<feature type="region of interest" description="Disordered" evidence="9">
    <location>
        <begin position="1064"/>
        <end position="1098"/>
    </location>
</feature>
<reference evidence="14" key="1">
    <citation type="submission" date="2016-05" db="EMBL/GenBank/DDBJ databases">
        <authorList>
            <person name="Lavstsen T."/>
            <person name="Jespersen J.S."/>
        </authorList>
    </citation>
    <scope>NUCLEOTIDE SEQUENCE</scope>
    <source>
        <tissue evidence="14">Brain</tissue>
    </source>
</reference>
<comment type="subcellular location">
    <subcellularLocation>
        <location evidence="1">Membrane</location>
        <topology evidence="1">Single-pass membrane protein</topology>
    </subcellularLocation>
</comment>
<feature type="compositionally biased region" description="Polar residues" evidence="9">
    <location>
        <begin position="598"/>
        <end position="611"/>
    </location>
</feature>
<keyword evidence="6" id="KW-1015">Disulfide bond</keyword>
<evidence type="ECO:0000256" key="10">
    <source>
        <dbReference type="SAM" id="Phobius"/>
    </source>
</evidence>
<feature type="compositionally biased region" description="Low complexity" evidence="9">
    <location>
        <begin position="771"/>
        <end position="797"/>
    </location>
</feature>
<dbReference type="GO" id="GO:0003007">
    <property type="term" value="P:heart morphogenesis"/>
    <property type="evidence" value="ECO:0007669"/>
    <property type="project" value="UniProtKB-ARBA"/>
</dbReference>
<evidence type="ECO:0000256" key="6">
    <source>
        <dbReference type="ARBA" id="ARBA00023157"/>
    </source>
</evidence>
<feature type="compositionally biased region" description="Pro residues" evidence="9">
    <location>
        <begin position="1078"/>
        <end position="1092"/>
    </location>
</feature>
<dbReference type="GO" id="GO:0005886">
    <property type="term" value="C:plasma membrane"/>
    <property type="evidence" value="ECO:0007669"/>
    <property type="project" value="UniProtKB-ARBA"/>
</dbReference>
<dbReference type="SMART" id="SM00406">
    <property type="entry name" value="IGv"/>
    <property type="match status" value="4"/>
</dbReference>
<dbReference type="InterPro" id="IPR013106">
    <property type="entry name" value="Ig_V-set"/>
</dbReference>
<evidence type="ECO:0000256" key="5">
    <source>
        <dbReference type="ARBA" id="ARBA00023136"/>
    </source>
</evidence>
<sequence>MKLLAAFFCLLMEFCSRMRVCVSTGLIPQMTSVLCSVLLFALAVTSPLGLDDVFFSPHNQTIREGQAVFFQCVSGESSPPANITWIKDGQLVTRGRQFQGEYGGGQQQKTSGTLHLLNVTLEDDGTYTCVTHNSLLNISKESRPAKLTVQGALRRLQITQGPDNITVAMGAEVYMQCTVRGFPVPMVHWFKDDCLLSNCSASFSLQNNGQLLTFRNVTKEDEGSYQCEASNQKETIRSQPAFLLLAEMHWSFVQQPTSLKVKRGDNVTMTCRPPFSRPEAQVSWFKNNQLLSPSENTSVLPSGDLFFQSIQVKDRGSYFCRASNTHLQRFLTSRKATLTVLAPPSVRLWPTVLTVPAGARAALECEVSGHPQPSISWIKRGHSKQTGGKIALGQRNATLYIQSARSYDEAIYVCEASNILGKSQSTALLRVAVSPIIVTYVSQVSCRTGASVVLPCGAVGILPITYSWTRGRGETKSPVGHPGDKHADEDGALHMSGVQSSDAGEYFCTARNRAGRHQKRTVLTVTDEDHQADATKQALSASSNTSEEQVFQLRTSRSELNLNTAHRAPVLAQQRMKICSSCTDTTTSLPREVGTEFETPTRSRVSQQTTTPAQPFITQVQPPILPPPPHPHFQSAGLHYQRPPKNKTLPMSNNHPVAHSPTSLGTSELLGANPDYLQTSSQALTSSDAQLHLQNGKELVLAFDSQQLDVHDGSPEDQITEMSHLQLDSYTPPPTLRPVTQIKAAHSVTVRMTFGSESYQSETPAHRLRLNSNPNASSQTPQPQPSSFLSQTSQTLPHQSPTASFPPNLEISAPPSASVPETQPSQVHGPISTPSQQHPSLSSPHDPSSPKLDHGVNWTNQQNSTKLPSNTHWLKNTSQSPMTSNNPKATQVSPSWLPMLEKHDIPIVVGVGVSLAFIFITVTFYSVVQKNEPVPAGRVAQRSVGVPVRHADGRVAERTYENRAFEDDDCVTVIEQTPNASDTRARPPGAAGLSLQVQVEPGFEEVQEVTQPAADHHAITIETYPEPIVDTKMLLLQSEDSLEDDKRCSLSQPSIQLQCTEDWISSRGDNHSPCQDALPPPSSLPSPSPSPPSRLEDTLRSSLTFRSSELSATPVRHSLSISRGNPPLLLSHHVSLGSTTVAVDVQFYPSATASTAVSTSTQIGSTSNPTSVTAPLFSPYINGQEDDDRSTARFHQ</sequence>
<dbReference type="EMBL" id="HADY01001214">
    <property type="protein sequence ID" value="SBP39699.1"/>
    <property type="molecule type" value="Transcribed_RNA"/>
</dbReference>
<feature type="domain" description="Ig-like" evidence="12">
    <location>
        <begin position="28"/>
        <end position="148"/>
    </location>
</feature>
<dbReference type="PRINTS" id="PR01838">
    <property type="entry name" value="NCAMFAMILY"/>
</dbReference>
<feature type="domain" description="Ig-like" evidence="12">
    <location>
        <begin position="344"/>
        <end position="434"/>
    </location>
</feature>
<feature type="compositionally biased region" description="Polar residues" evidence="9">
    <location>
        <begin position="857"/>
        <end position="891"/>
    </location>
</feature>
<reference evidence="14" key="2">
    <citation type="submission" date="2016-06" db="EMBL/GenBank/DDBJ databases">
        <title>The genome of a short-lived fish provides insights into sex chromosome evolution and the genetic control of aging.</title>
        <authorList>
            <person name="Reichwald K."/>
            <person name="Felder M."/>
            <person name="Petzold A."/>
            <person name="Koch P."/>
            <person name="Groth M."/>
            <person name="Platzer M."/>
        </authorList>
    </citation>
    <scope>NUCLEOTIDE SEQUENCE</scope>
    <source>
        <tissue evidence="14">Brain</tissue>
    </source>
</reference>
<dbReference type="SMART" id="SM00408">
    <property type="entry name" value="IGc2"/>
    <property type="match status" value="5"/>
</dbReference>
<evidence type="ECO:0000256" key="4">
    <source>
        <dbReference type="ARBA" id="ARBA00022989"/>
    </source>
</evidence>
<gene>
    <name evidence="14" type="primary">Nfu_g_1_017085</name>
    <name evidence="13" type="ORF">G4P62_010861</name>
</gene>
<dbReference type="OMA" id="QMEPTFE"/>
<evidence type="ECO:0000256" key="9">
    <source>
        <dbReference type="SAM" id="MobiDB-lite"/>
    </source>
</evidence>
<feature type="region of interest" description="Disordered" evidence="9">
    <location>
        <begin position="1157"/>
        <end position="1196"/>
    </location>
</feature>
<keyword evidence="5 10" id="KW-0472">Membrane</keyword>
<keyword evidence="4 10" id="KW-1133">Transmembrane helix</keyword>
<keyword evidence="3 11" id="KW-0732">Signal</keyword>
<dbReference type="PROSITE" id="PS50835">
    <property type="entry name" value="IG_LIKE"/>
    <property type="match status" value="5"/>
</dbReference>
<feature type="compositionally biased region" description="Polar residues" evidence="9">
    <location>
        <begin position="1162"/>
        <end position="1173"/>
    </location>
</feature>
<dbReference type="AlphaFoldDB" id="A0A1A7ZAR0"/>
<dbReference type="EMBL" id="JAAVVJ010000015">
    <property type="protein sequence ID" value="KAF7205613.1"/>
    <property type="molecule type" value="Genomic_DNA"/>
</dbReference>
<dbReference type="InterPro" id="IPR013783">
    <property type="entry name" value="Ig-like_fold"/>
</dbReference>
<dbReference type="Proteomes" id="UP000822369">
    <property type="component" value="Chromosome 15"/>
</dbReference>
<feature type="transmembrane region" description="Helical" evidence="10">
    <location>
        <begin position="907"/>
        <end position="928"/>
    </location>
</feature>
<dbReference type="InterPro" id="IPR013098">
    <property type="entry name" value="Ig_I-set"/>
</dbReference>
<evidence type="ECO:0000313" key="13">
    <source>
        <dbReference type="EMBL" id="KAF7205613.1"/>
    </source>
</evidence>
<dbReference type="KEGG" id="nfu:107386284"/>
<feature type="region of interest" description="Disordered" evidence="9">
    <location>
        <begin position="591"/>
        <end position="611"/>
    </location>
</feature>
<dbReference type="Gene3D" id="2.60.40.10">
    <property type="entry name" value="Immunoglobulins"/>
    <property type="match status" value="5"/>
</dbReference>
<dbReference type="PANTHER" id="PTHR10075">
    <property type="entry name" value="BASIGIN RELATED"/>
    <property type="match status" value="1"/>
</dbReference>
<protein>
    <submittedName>
        <fullName evidence="13">Transcript variant X1</fullName>
    </submittedName>
</protein>
<dbReference type="PANTHER" id="PTHR10075:SF14">
    <property type="entry name" value="CELL ADHESION MOLECULE DSCAM2-RELATED"/>
    <property type="match status" value="1"/>
</dbReference>
<feature type="region of interest" description="Disordered" evidence="9">
    <location>
        <begin position="527"/>
        <end position="549"/>
    </location>
</feature>
<feature type="chain" id="PRO_5015055128" evidence="11">
    <location>
        <begin position="18"/>
        <end position="1196"/>
    </location>
</feature>
<organism evidence="14">
    <name type="scientific">Nothobranchius furzeri</name>
    <name type="common">Turquoise killifish</name>
    <dbReference type="NCBI Taxonomy" id="105023"/>
    <lineage>
        <taxon>Eukaryota</taxon>
        <taxon>Metazoa</taxon>
        <taxon>Chordata</taxon>
        <taxon>Craniata</taxon>
        <taxon>Vertebrata</taxon>
        <taxon>Euteleostomi</taxon>
        <taxon>Actinopterygii</taxon>
        <taxon>Neopterygii</taxon>
        <taxon>Teleostei</taxon>
        <taxon>Neoteleostei</taxon>
        <taxon>Acanthomorphata</taxon>
        <taxon>Ovalentaria</taxon>
        <taxon>Atherinomorphae</taxon>
        <taxon>Cyprinodontiformes</taxon>
        <taxon>Nothobranchiidae</taxon>
        <taxon>Nothobranchius</taxon>
    </lineage>
</organism>
<dbReference type="EMBL" id="HAEJ01018746">
    <property type="protein sequence ID" value="SBS59203.1"/>
    <property type="molecule type" value="Transcribed_RNA"/>
</dbReference>
<evidence type="ECO:0000256" key="7">
    <source>
        <dbReference type="ARBA" id="ARBA00023180"/>
    </source>
</evidence>
<name>A0A1A7ZAR0_NOTFU</name>
<feature type="compositionally biased region" description="Basic and acidic residues" evidence="9">
    <location>
        <begin position="482"/>
        <end position="491"/>
    </location>
</feature>
<dbReference type="InterPro" id="IPR003599">
    <property type="entry name" value="Ig_sub"/>
</dbReference>
<evidence type="ECO:0000256" key="8">
    <source>
        <dbReference type="ARBA" id="ARBA00023319"/>
    </source>
</evidence>
<reference evidence="13" key="3">
    <citation type="submission" date="2020-03" db="EMBL/GenBank/DDBJ databases">
        <title>Intra-Species Differences in Population Size shape Life History and Genome Evolution.</title>
        <authorList>
            <person name="Willemsen D."/>
            <person name="Cui R."/>
            <person name="Valenzano D.R."/>
        </authorList>
    </citation>
    <scope>NUCLEOTIDE SEQUENCE</scope>
    <source>
        <strain evidence="13">GRZ</strain>
        <tissue evidence="13">Whole</tissue>
    </source>
</reference>
<evidence type="ECO:0000259" key="12">
    <source>
        <dbReference type="PROSITE" id="PS50835"/>
    </source>
</evidence>
<accession>A0A1A7ZAR0</accession>
<dbReference type="OrthoDB" id="9448246at2759"/>
<dbReference type="FunFam" id="2.60.40.10:FF:000107">
    <property type="entry name" value="Myosin, light chain kinase a"/>
    <property type="match status" value="1"/>
</dbReference>
<evidence type="ECO:0000313" key="14">
    <source>
        <dbReference type="EMBL" id="SBP39699.1"/>
    </source>
</evidence>
<feature type="compositionally biased region" description="Low complexity" evidence="9">
    <location>
        <begin position="834"/>
        <end position="850"/>
    </location>
</feature>
<dbReference type="CDD" id="cd00096">
    <property type="entry name" value="Ig"/>
    <property type="match status" value="1"/>
</dbReference>
<dbReference type="InterPro" id="IPR007110">
    <property type="entry name" value="Ig-like_dom"/>
</dbReference>
<dbReference type="InterPro" id="IPR009138">
    <property type="entry name" value="Neural_cell_adh"/>
</dbReference>
<evidence type="ECO:0000256" key="11">
    <source>
        <dbReference type="SAM" id="SignalP"/>
    </source>
</evidence>
<keyword evidence="7" id="KW-0325">Glycoprotein</keyword>
<dbReference type="GO" id="GO:0055013">
    <property type="term" value="P:cardiac muscle cell development"/>
    <property type="evidence" value="ECO:0007669"/>
    <property type="project" value="UniProtKB-ARBA"/>
</dbReference>
<dbReference type="SUPFAM" id="SSF48726">
    <property type="entry name" value="Immunoglobulin"/>
    <property type="match status" value="5"/>
</dbReference>
<keyword evidence="8" id="KW-0393">Immunoglobulin domain</keyword>